<evidence type="ECO:0000313" key="1">
    <source>
        <dbReference type="EMBL" id="AER57647.1"/>
    </source>
</evidence>
<sequence length="95" mass="10777">MSKYAERVHTDRNKIAELEALVTQLPSEARVALLLEDGRQLRGTVPVQPTVQIFRDAQEQEGVNALLRLDDLADPSHQHHLWLDQVRKVTPLGSF</sequence>
<evidence type="ECO:0008006" key="3">
    <source>
        <dbReference type="Google" id="ProtNLM"/>
    </source>
</evidence>
<dbReference type="RefSeq" id="WP_014161820.1">
    <property type="nucleotide sequence ID" value="NC_016147.2"/>
</dbReference>
<dbReference type="eggNOG" id="ENOG5031FUB">
    <property type="taxonomic scope" value="Bacteria"/>
</dbReference>
<keyword evidence="2" id="KW-1185">Reference proteome</keyword>
<evidence type="ECO:0000313" key="2">
    <source>
        <dbReference type="Proteomes" id="UP000005870"/>
    </source>
</evidence>
<dbReference type="EMBL" id="CP003093">
    <property type="protein sequence ID" value="AER57647.1"/>
    <property type="molecule type" value="Genomic_DNA"/>
</dbReference>
<name>G7UVI6_PSEUP</name>
<dbReference type="Pfam" id="PF11607">
    <property type="entry name" value="DUF3247"/>
    <property type="match status" value="1"/>
</dbReference>
<dbReference type="OrthoDB" id="5958099at2"/>
<proteinExistence type="predicted"/>
<accession>G7UVI6</accession>
<protein>
    <recommendedName>
        <fullName evidence="3">DUF3247 family protein</fullName>
    </recommendedName>
</protein>
<dbReference type="KEGG" id="psd:DSC_15015"/>
<dbReference type="InterPro" id="IPR021649">
    <property type="entry name" value="DUF3247"/>
</dbReference>
<dbReference type="Proteomes" id="UP000005870">
    <property type="component" value="Chromosome"/>
</dbReference>
<reference evidence="1 2" key="1">
    <citation type="journal article" date="2012" name="J. Bacteriol.">
        <title>Complete Genome Sequence of the BTEX-Degrading Bacterium Pseudoxanthomonas spadix BD-a59.</title>
        <authorList>
            <person name="Lee S.H."/>
            <person name="Jin H.M."/>
            <person name="Lee H.J."/>
            <person name="Kim J.M."/>
            <person name="Jeon C.O."/>
        </authorList>
    </citation>
    <scope>NUCLEOTIDE SEQUENCE [LARGE SCALE GENOMIC DNA]</scope>
    <source>
        <strain evidence="1 2">BD-a59</strain>
    </source>
</reference>
<gene>
    <name evidence="1" type="ordered locus">DSC_15015</name>
</gene>
<dbReference type="HOGENOM" id="CLU_146115_0_0_6"/>
<organism evidence="1 2">
    <name type="scientific">Pseudoxanthomonas spadix (strain BD-a59)</name>
    <dbReference type="NCBI Taxonomy" id="1045855"/>
    <lineage>
        <taxon>Bacteria</taxon>
        <taxon>Pseudomonadati</taxon>
        <taxon>Pseudomonadota</taxon>
        <taxon>Gammaproteobacteria</taxon>
        <taxon>Lysobacterales</taxon>
        <taxon>Lysobacteraceae</taxon>
        <taxon>Pseudoxanthomonas</taxon>
    </lineage>
</organism>
<dbReference type="AlphaFoldDB" id="G7UVI6"/>
<dbReference type="Gene3D" id="2.30.30.720">
    <property type="entry name" value="Protein of unknown function (DUF3247)"/>
    <property type="match status" value="1"/>
</dbReference>